<evidence type="ECO:0000313" key="3">
    <source>
        <dbReference type="Proteomes" id="UP000004995"/>
    </source>
</evidence>
<feature type="compositionally biased region" description="Basic and acidic residues" evidence="1">
    <location>
        <begin position="7"/>
        <end position="27"/>
    </location>
</feature>
<reference evidence="2" key="2">
    <citation type="submission" date="2018-08" db="UniProtKB">
        <authorList>
            <consortium name="EnsemblPlants"/>
        </authorList>
    </citation>
    <scope>IDENTIFICATION</scope>
    <source>
        <strain evidence="2">Yugu1</strain>
    </source>
</reference>
<dbReference type="InParanoid" id="K3Z1E1"/>
<dbReference type="HOGENOM" id="CLU_3280424_0_0_1"/>
<dbReference type="EMBL" id="AGNK02000539">
    <property type="status" value="NOT_ANNOTATED_CDS"/>
    <property type="molecule type" value="Genomic_DNA"/>
</dbReference>
<name>K3Z1E1_SETIT</name>
<protein>
    <submittedName>
        <fullName evidence="2">Uncharacterized protein</fullName>
    </submittedName>
</protein>
<organism evidence="2 3">
    <name type="scientific">Setaria italica</name>
    <name type="common">Foxtail millet</name>
    <name type="synonym">Panicum italicum</name>
    <dbReference type="NCBI Taxonomy" id="4555"/>
    <lineage>
        <taxon>Eukaryota</taxon>
        <taxon>Viridiplantae</taxon>
        <taxon>Streptophyta</taxon>
        <taxon>Embryophyta</taxon>
        <taxon>Tracheophyta</taxon>
        <taxon>Spermatophyta</taxon>
        <taxon>Magnoliopsida</taxon>
        <taxon>Liliopsida</taxon>
        <taxon>Poales</taxon>
        <taxon>Poaceae</taxon>
        <taxon>PACMAD clade</taxon>
        <taxon>Panicoideae</taxon>
        <taxon>Panicodae</taxon>
        <taxon>Paniceae</taxon>
        <taxon>Cenchrinae</taxon>
        <taxon>Setaria</taxon>
    </lineage>
</organism>
<reference evidence="3" key="1">
    <citation type="journal article" date="2012" name="Nat. Biotechnol.">
        <title>Reference genome sequence of the model plant Setaria.</title>
        <authorList>
            <person name="Bennetzen J.L."/>
            <person name="Schmutz J."/>
            <person name="Wang H."/>
            <person name="Percifield R."/>
            <person name="Hawkins J."/>
            <person name="Pontaroli A.C."/>
            <person name="Estep M."/>
            <person name="Feng L."/>
            <person name="Vaughn J.N."/>
            <person name="Grimwood J."/>
            <person name="Jenkins J."/>
            <person name="Barry K."/>
            <person name="Lindquist E."/>
            <person name="Hellsten U."/>
            <person name="Deshpande S."/>
            <person name="Wang X."/>
            <person name="Wu X."/>
            <person name="Mitros T."/>
            <person name="Triplett J."/>
            <person name="Yang X."/>
            <person name="Ye C.Y."/>
            <person name="Mauro-Herrera M."/>
            <person name="Wang L."/>
            <person name="Li P."/>
            <person name="Sharma M."/>
            <person name="Sharma R."/>
            <person name="Ronald P.C."/>
            <person name="Panaud O."/>
            <person name="Kellogg E.A."/>
            <person name="Brutnell T.P."/>
            <person name="Doust A.N."/>
            <person name="Tuskan G.A."/>
            <person name="Rokhsar D."/>
            <person name="Devos K.M."/>
        </authorList>
    </citation>
    <scope>NUCLEOTIDE SEQUENCE [LARGE SCALE GENOMIC DNA]</scope>
    <source>
        <strain evidence="3">cv. Yugu1</strain>
    </source>
</reference>
<sequence>MQSRASLHREHFLSATDHPDLDKDYRRQSPVNLHMQKDLSI</sequence>
<evidence type="ECO:0000313" key="2">
    <source>
        <dbReference type="EnsemblPlants" id="KQL31379"/>
    </source>
</evidence>
<keyword evidence="3" id="KW-1185">Reference proteome</keyword>
<dbReference type="Proteomes" id="UP000004995">
    <property type="component" value="Unassembled WGS sequence"/>
</dbReference>
<dbReference type="AlphaFoldDB" id="K3Z1E1"/>
<proteinExistence type="predicted"/>
<evidence type="ECO:0000256" key="1">
    <source>
        <dbReference type="SAM" id="MobiDB-lite"/>
    </source>
</evidence>
<feature type="region of interest" description="Disordered" evidence="1">
    <location>
        <begin position="1"/>
        <end position="41"/>
    </location>
</feature>
<dbReference type="Gramene" id="KQL31379">
    <property type="protein sequence ID" value="KQL31379"/>
    <property type="gene ID" value="SETIT_020359mg"/>
</dbReference>
<dbReference type="EnsemblPlants" id="KQL31379">
    <property type="protein sequence ID" value="KQL31379"/>
    <property type="gene ID" value="SETIT_020359mg"/>
</dbReference>
<accession>K3Z1E1</accession>